<dbReference type="GO" id="GO:0005886">
    <property type="term" value="C:plasma membrane"/>
    <property type="evidence" value="ECO:0007669"/>
    <property type="project" value="UniProtKB-SubCell"/>
</dbReference>
<dbReference type="Pfam" id="PF01943">
    <property type="entry name" value="Polysacc_synt"/>
    <property type="match status" value="1"/>
</dbReference>
<accession>A0A844ZHU3</accession>
<feature type="transmembrane region" description="Helical" evidence="6">
    <location>
        <begin position="112"/>
        <end position="131"/>
    </location>
</feature>
<proteinExistence type="predicted"/>
<comment type="caution">
    <text evidence="7">The sequence shown here is derived from an EMBL/GenBank/DDBJ whole genome shotgun (WGS) entry which is preliminary data.</text>
</comment>
<name>A0A844ZHU3_9SPHN</name>
<evidence type="ECO:0000313" key="8">
    <source>
        <dbReference type="Proteomes" id="UP000433104"/>
    </source>
</evidence>
<dbReference type="PANTHER" id="PTHR30250">
    <property type="entry name" value="PST FAMILY PREDICTED COLANIC ACID TRANSPORTER"/>
    <property type="match status" value="1"/>
</dbReference>
<feature type="transmembrane region" description="Helical" evidence="6">
    <location>
        <begin position="354"/>
        <end position="372"/>
    </location>
</feature>
<dbReference type="PANTHER" id="PTHR30250:SF31">
    <property type="entry name" value="INNER MEMBRANE PROTEIN YGHQ"/>
    <property type="match status" value="1"/>
</dbReference>
<dbReference type="AlphaFoldDB" id="A0A844ZHU3"/>
<feature type="transmembrane region" description="Helical" evidence="6">
    <location>
        <begin position="78"/>
        <end position="106"/>
    </location>
</feature>
<evidence type="ECO:0000256" key="6">
    <source>
        <dbReference type="SAM" id="Phobius"/>
    </source>
</evidence>
<evidence type="ECO:0000256" key="5">
    <source>
        <dbReference type="ARBA" id="ARBA00023136"/>
    </source>
</evidence>
<feature type="transmembrane region" description="Helical" evidence="6">
    <location>
        <begin position="323"/>
        <end position="342"/>
    </location>
</feature>
<comment type="subcellular location">
    <subcellularLocation>
        <location evidence="1">Cell membrane</location>
        <topology evidence="1">Multi-pass membrane protein</topology>
    </subcellularLocation>
</comment>
<dbReference type="InterPro" id="IPR050833">
    <property type="entry name" value="Poly_Biosynth_Transport"/>
</dbReference>
<evidence type="ECO:0000256" key="2">
    <source>
        <dbReference type="ARBA" id="ARBA00022475"/>
    </source>
</evidence>
<evidence type="ECO:0000256" key="4">
    <source>
        <dbReference type="ARBA" id="ARBA00022989"/>
    </source>
</evidence>
<feature type="transmembrane region" description="Helical" evidence="6">
    <location>
        <begin position="384"/>
        <end position="404"/>
    </location>
</feature>
<gene>
    <name evidence="7" type="ORF">GRI38_13295</name>
</gene>
<feature type="transmembrane region" description="Helical" evidence="6">
    <location>
        <begin position="7"/>
        <end position="26"/>
    </location>
</feature>
<dbReference type="InterPro" id="IPR002797">
    <property type="entry name" value="Polysacc_synth"/>
</dbReference>
<keyword evidence="2" id="KW-1003">Cell membrane</keyword>
<dbReference type="EMBL" id="WTYW01000005">
    <property type="protein sequence ID" value="MXO87003.1"/>
    <property type="molecule type" value="Genomic_DNA"/>
</dbReference>
<sequence>MKRLATNIGWLLGGRGINAVLSLVYLALATRTLGIDGFGTFSIIVAMGQVITGIANFQTWQFIIRWGAGKEGPGQATGFAIALDLLSVAGGTVLAAVLCFTADLWLPLSGETLWIAFGYSVISLLSIRATPIGLLRLNFRYDLATLADSVQPVIRAIGAVLAAFYMPTVLGFVITWALSEVAVAIATWLVAMRDQRIDASAISLTRLPRQHPGAWTFVASTNLSGSLLVANKQFILLWVGAVGGEALAGGFRVAAQLGQALVELAKTISKAIFPELVHAKDQAMAIARRMANIALIGGVLAVLLSLLFGRWVIVIIAGEELRGVYWAMVILAIAGAIELVGASLESLLVSAERAGTAFLVRAIPLALAIIFMEAAMDWNGIKGAALAVMFASALAVIGFWVAILSQSRIRIVIEPSGEPAEGEAAGLEERERDARRL</sequence>
<dbReference type="OrthoDB" id="493991at2"/>
<keyword evidence="5 6" id="KW-0472">Membrane</keyword>
<evidence type="ECO:0000256" key="1">
    <source>
        <dbReference type="ARBA" id="ARBA00004651"/>
    </source>
</evidence>
<organism evidence="7 8">
    <name type="scientific">Parapontixanthobacter aurantiacus</name>
    <dbReference type="NCBI Taxonomy" id="1463599"/>
    <lineage>
        <taxon>Bacteria</taxon>
        <taxon>Pseudomonadati</taxon>
        <taxon>Pseudomonadota</taxon>
        <taxon>Alphaproteobacteria</taxon>
        <taxon>Sphingomonadales</taxon>
        <taxon>Erythrobacteraceae</taxon>
        <taxon>Parapontixanthobacter</taxon>
    </lineage>
</organism>
<keyword evidence="4 6" id="KW-1133">Transmembrane helix</keyword>
<keyword evidence="3 6" id="KW-0812">Transmembrane</keyword>
<dbReference type="RefSeq" id="WP_160685106.1">
    <property type="nucleotide sequence ID" value="NZ_WTYW01000005.1"/>
</dbReference>
<feature type="transmembrane region" description="Helical" evidence="6">
    <location>
        <begin position="38"/>
        <end position="57"/>
    </location>
</feature>
<keyword evidence="8" id="KW-1185">Reference proteome</keyword>
<feature type="transmembrane region" description="Helical" evidence="6">
    <location>
        <begin position="293"/>
        <end position="317"/>
    </location>
</feature>
<dbReference type="Proteomes" id="UP000433104">
    <property type="component" value="Unassembled WGS sequence"/>
</dbReference>
<reference evidence="7 8" key="1">
    <citation type="submission" date="2019-12" db="EMBL/GenBank/DDBJ databases">
        <title>Genomic-based taxomic classification of the family Erythrobacteraceae.</title>
        <authorList>
            <person name="Xu L."/>
        </authorList>
    </citation>
    <scope>NUCLEOTIDE SEQUENCE [LARGE SCALE GENOMIC DNA]</scope>
    <source>
        <strain evidence="7 8">MCCC 1A09962</strain>
    </source>
</reference>
<evidence type="ECO:0000256" key="3">
    <source>
        <dbReference type="ARBA" id="ARBA00022692"/>
    </source>
</evidence>
<evidence type="ECO:0000313" key="7">
    <source>
        <dbReference type="EMBL" id="MXO87003.1"/>
    </source>
</evidence>
<protein>
    <submittedName>
        <fullName evidence="7">Oligosaccharide flippase family protein</fullName>
    </submittedName>
</protein>